<dbReference type="SUPFAM" id="SSF53448">
    <property type="entry name" value="Nucleotide-diphospho-sugar transferases"/>
    <property type="match status" value="1"/>
</dbReference>
<feature type="coiled-coil region" evidence="1">
    <location>
        <begin position="42"/>
        <end position="76"/>
    </location>
</feature>
<organism evidence="5 6">
    <name type="scientific">Actinomadura vinacea</name>
    <dbReference type="NCBI Taxonomy" id="115336"/>
    <lineage>
        <taxon>Bacteria</taxon>
        <taxon>Bacillati</taxon>
        <taxon>Actinomycetota</taxon>
        <taxon>Actinomycetes</taxon>
        <taxon>Streptosporangiales</taxon>
        <taxon>Thermomonosporaceae</taxon>
        <taxon>Actinomadura</taxon>
    </lineage>
</organism>
<dbReference type="Pfam" id="PF00535">
    <property type="entry name" value="Glycos_transf_2"/>
    <property type="match status" value="1"/>
</dbReference>
<protein>
    <submittedName>
        <fullName evidence="5">Glycosyltransferase</fullName>
    </submittedName>
</protein>
<feature type="region of interest" description="Disordered" evidence="2">
    <location>
        <begin position="1"/>
        <end position="41"/>
    </location>
</feature>
<reference evidence="5 6" key="1">
    <citation type="journal article" date="2019" name="Int. J. Syst. Evol. Microbiol.">
        <title>The Global Catalogue of Microorganisms (GCM) 10K type strain sequencing project: providing services to taxonomists for standard genome sequencing and annotation.</title>
        <authorList>
            <consortium name="The Broad Institute Genomics Platform"/>
            <consortium name="The Broad Institute Genome Sequencing Center for Infectious Disease"/>
            <person name="Wu L."/>
            <person name="Ma J."/>
        </authorList>
    </citation>
    <scope>NUCLEOTIDE SEQUENCE [LARGE SCALE GENOMIC DNA]</scope>
    <source>
        <strain evidence="5 6">JCM 3325</strain>
    </source>
</reference>
<dbReference type="SUPFAM" id="SSF53756">
    <property type="entry name" value="UDP-Glycosyltransferase/glycogen phosphorylase"/>
    <property type="match status" value="1"/>
</dbReference>
<evidence type="ECO:0000259" key="4">
    <source>
        <dbReference type="Pfam" id="PF13524"/>
    </source>
</evidence>
<evidence type="ECO:0000313" key="6">
    <source>
        <dbReference type="Proteomes" id="UP001501231"/>
    </source>
</evidence>
<feature type="region of interest" description="Disordered" evidence="2">
    <location>
        <begin position="126"/>
        <end position="158"/>
    </location>
</feature>
<feature type="compositionally biased region" description="Low complexity" evidence="2">
    <location>
        <begin position="1"/>
        <end position="20"/>
    </location>
</feature>
<dbReference type="InterPro" id="IPR029044">
    <property type="entry name" value="Nucleotide-diphossugar_trans"/>
</dbReference>
<keyword evidence="6" id="KW-1185">Reference proteome</keyword>
<feature type="domain" description="Glycosyltransferase 2-like" evidence="3">
    <location>
        <begin position="486"/>
        <end position="599"/>
    </location>
</feature>
<dbReference type="Pfam" id="PF13524">
    <property type="entry name" value="Glyco_trans_1_2"/>
    <property type="match status" value="1"/>
</dbReference>
<dbReference type="InterPro" id="IPR055259">
    <property type="entry name" value="YkvP/CgeB_Glyco_trans-like"/>
</dbReference>
<comment type="caution">
    <text evidence="5">The sequence shown here is derived from an EMBL/GenBank/DDBJ whole genome shotgun (WGS) entry which is preliminary data.</text>
</comment>
<dbReference type="RefSeq" id="WP_344588872.1">
    <property type="nucleotide sequence ID" value="NZ_BAAARW010000011.1"/>
</dbReference>
<gene>
    <name evidence="5" type="ORF">GCM10010191_24120</name>
</gene>
<evidence type="ECO:0000259" key="3">
    <source>
        <dbReference type="Pfam" id="PF00535"/>
    </source>
</evidence>
<keyword evidence="1" id="KW-0175">Coiled coil</keyword>
<feature type="compositionally biased region" description="Basic and acidic residues" evidence="2">
    <location>
        <begin position="32"/>
        <end position="41"/>
    </location>
</feature>
<evidence type="ECO:0000313" key="5">
    <source>
        <dbReference type="EMBL" id="GAA2413516.1"/>
    </source>
</evidence>
<proteinExistence type="predicted"/>
<dbReference type="Gene3D" id="3.90.550.10">
    <property type="entry name" value="Spore Coat Polysaccharide Biosynthesis Protein SpsA, Chain A"/>
    <property type="match status" value="1"/>
</dbReference>
<evidence type="ECO:0000256" key="2">
    <source>
        <dbReference type="SAM" id="MobiDB-lite"/>
    </source>
</evidence>
<name>A0ABN3ITP6_9ACTN</name>
<feature type="domain" description="Spore protein YkvP/CgeB glycosyl transferase-like" evidence="4">
    <location>
        <begin position="352"/>
        <end position="467"/>
    </location>
</feature>
<dbReference type="InterPro" id="IPR001173">
    <property type="entry name" value="Glyco_trans_2-like"/>
</dbReference>
<dbReference type="EMBL" id="BAAARW010000011">
    <property type="protein sequence ID" value="GAA2413516.1"/>
    <property type="molecule type" value="Genomic_DNA"/>
</dbReference>
<evidence type="ECO:0000256" key="1">
    <source>
        <dbReference type="SAM" id="Coils"/>
    </source>
</evidence>
<dbReference type="Proteomes" id="UP001501231">
    <property type="component" value="Unassembled WGS sequence"/>
</dbReference>
<accession>A0ABN3ITP6</accession>
<sequence>MTETDSASVPKSGPAPASVSAPPPRRAPAARDGARTAHKARTDRLAAVAEGLRLQLAEAERERDERERQIARLRSALADTAHRLGEADRARATEAHRADQAEWQAEVLRRRRWNRLGTALGGVRQRPLSPGSYRGLRGALRASPAPEAPPKRPRLPKHPEVRVVDTEPYDEVPALDFPDVPVNRPGLTAAVLASGPVEAALRYEWRQLEGFGLDDWRELFETEEPDLLFVEAGTGDGIAVPVEEPVEWCRERGVPTVLWDTGTGEGAGVPGDVAGLFDQVFTADAARVPELREALGHDRVHVLPFAAQPRLHHPVRAEDQGRYPLLYEGEYDAGAEPLLGPAPKLGAHFQGTGFPALYRQRVVPALPYEKALTARKRYQVLLAPHPRLAYEAAAAGIPIVHVAPREQEPGEQDGHVEFGPAVSDVQDASRLLPALLAGPEMRDRQAHLALRRVHAAHTYRHRIDTVLETLKPSRPAATPSAPPLVSLVLPTCRAEQIAQAIEHAARQVWRPLQLVMVLHGIDVDPSEVEKQARTAGLDDVVALPADRSLSLGECLNLGIEAADGAYIGKMDDDELYGPHYVSDLVPAFSYTEASVVGKLAHYTHLESIDAMVLRHPGLEHRYVNVLRGGALLAEGDLLREYRFAEVGRGEDTDLFHRLREDGVQVYAADRYSFITIRHADPDRHTWQPSDLELLADARVAHYGMAEEHILF</sequence>